<name>A0A932I1I6_UNCTE</name>
<evidence type="ECO:0000313" key="6">
    <source>
        <dbReference type="Proteomes" id="UP000782312"/>
    </source>
</evidence>
<evidence type="ECO:0000256" key="4">
    <source>
        <dbReference type="RuleBase" id="RU003939"/>
    </source>
</evidence>
<comment type="caution">
    <text evidence="5">The sequence shown here is derived from an EMBL/GenBank/DDBJ whole genome shotgun (WGS) entry which is preliminary data.</text>
</comment>
<dbReference type="EMBL" id="JACPUR010000023">
    <property type="protein sequence ID" value="MBI3128057.1"/>
    <property type="molecule type" value="Genomic_DNA"/>
</dbReference>
<dbReference type="PANTHER" id="PTHR33175">
    <property type="entry name" value="DNA-BINDING PROTEIN HU"/>
    <property type="match status" value="1"/>
</dbReference>
<reference evidence="5" key="1">
    <citation type="submission" date="2020-07" db="EMBL/GenBank/DDBJ databases">
        <title>Huge and variable diversity of episymbiotic CPR bacteria and DPANN archaea in groundwater ecosystems.</title>
        <authorList>
            <person name="He C.Y."/>
            <person name="Keren R."/>
            <person name="Whittaker M."/>
            <person name="Farag I.F."/>
            <person name="Doudna J."/>
            <person name="Cate J.H.D."/>
            <person name="Banfield J.F."/>
        </authorList>
    </citation>
    <scope>NUCLEOTIDE SEQUENCE</scope>
    <source>
        <strain evidence="5">NC_groundwater_763_Ag_S-0.2um_68_21</strain>
    </source>
</reference>
<dbReference type="SUPFAM" id="SSF47729">
    <property type="entry name" value="IHF-like DNA-binding proteins"/>
    <property type="match status" value="1"/>
</dbReference>
<evidence type="ECO:0000256" key="1">
    <source>
        <dbReference type="ARBA" id="ARBA00010529"/>
    </source>
</evidence>
<protein>
    <submittedName>
        <fullName evidence="5">HU family DNA-binding protein</fullName>
    </submittedName>
</protein>
<organism evidence="5 6">
    <name type="scientific">Tectimicrobiota bacterium</name>
    <dbReference type="NCBI Taxonomy" id="2528274"/>
    <lineage>
        <taxon>Bacteria</taxon>
        <taxon>Pseudomonadati</taxon>
        <taxon>Nitrospinota/Tectimicrobiota group</taxon>
        <taxon>Candidatus Tectimicrobiota</taxon>
    </lineage>
</organism>
<keyword evidence="2" id="KW-0226">DNA condensation</keyword>
<dbReference type="PRINTS" id="PR01727">
    <property type="entry name" value="DNABINDINGHU"/>
</dbReference>
<comment type="similarity">
    <text evidence="1 4">Belongs to the bacterial histone-like protein family.</text>
</comment>
<dbReference type="InterPro" id="IPR010992">
    <property type="entry name" value="IHF-like_DNA-bd_dom_sf"/>
</dbReference>
<accession>A0A932I1I6</accession>
<evidence type="ECO:0000256" key="2">
    <source>
        <dbReference type="ARBA" id="ARBA00023067"/>
    </source>
</evidence>
<dbReference type="InterPro" id="IPR000119">
    <property type="entry name" value="Hist_DNA-bd"/>
</dbReference>
<dbReference type="Gene3D" id="4.10.520.10">
    <property type="entry name" value="IHF-like DNA-binding proteins"/>
    <property type="match status" value="1"/>
</dbReference>
<gene>
    <name evidence="5" type="ORF">HYZ11_10675</name>
</gene>
<dbReference type="GO" id="GO:0005829">
    <property type="term" value="C:cytosol"/>
    <property type="evidence" value="ECO:0007669"/>
    <property type="project" value="TreeGrafter"/>
</dbReference>
<dbReference type="GO" id="GO:0030527">
    <property type="term" value="F:structural constituent of chromatin"/>
    <property type="evidence" value="ECO:0007669"/>
    <property type="project" value="InterPro"/>
</dbReference>
<sequence length="92" mass="9854">MTKSDLVAAMAATGEIPRAKAEQMFNAMLDRVTDALKSRERVVISGFGTFSVRESKARTGRNPKTGETIHISAKAVPKFTPGKELKSSISGS</sequence>
<dbReference type="PANTHER" id="PTHR33175:SF3">
    <property type="entry name" value="DNA-BINDING PROTEIN HU-BETA"/>
    <property type="match status" value="1"/>
</dbReference>
<dbReference type="Pfam" id="PF00216">
    <property type="entry name" value="Bac_DNA_binding"/>
    <property type="match status" value="1"/>
</dbReference>
<proteinExistence type="inferred from homology"/>
<dbReference type="Proteomes" id="UP000782312">
    <property type="component" value="Unassembled WGS sequence"/>
</dbReference>
<dbReference type="CDD" id="cd13831">
    <property type="entry name" value="HU"/>
    <property type="match status" value="1"/>
</dbReference>
<dbReference type="GO" id="GO:0003677">
    <property type="term" value="F:DNA binding"/>
    <property type="evidence" value="ECO:0007669"/>
    <property type="project" value="UniProtKB-KW"/>
</dbReference>
<evidence type="ECO:0000256" key="3">
    <source>
        <dbReference type="ARBA" id="ARBA00023125"/>
    </source>
</evidence>
<dbReference type="SMART" id="SM00411">
    <property type="entry name" value="BHL"/>
    <property type="match status" value="1"/>
</dbReference>
<keyword evidence="3 5" id="KW-0238">DNA-binding</keyword>
<dbReference type="AlphaFoldDB" id="A0A932I1I6"/>
<evidence type="ECO:0000313" key="5">
    <source>
        <dbReference type="EMBL" id="MBI3128057.1"/>
    </source>
</evidence>
<dbReference type="GO" id="GO:0030261">
    <property type="term" value="P:chromosome condensation"/>
    <property type="evidence" value="ECO:0007669"/>
    <property type="project" value="UniProtKB-KW"/>
</dbReference>